<dbReference type="HAMAP" id="MF_01341">
    <property type="entry name" value="Ribosomal_uL15"/>
    <property type="match status" value="1"/>
</dbReference>
<dbReference type="EMBL" id="BLRU01000142">
    <property type="protein sequence ID" value="GFP19795.1"/>
    <property type="molecule type" value="Genomic_DNA"/>
</dbReference>
<feature type="compositionally biased region" description="Basic residues" evidence="5">
    <location>
        <begin position="20"/>
        <end position="44"/>
    </location>
</feature>
<keyword evidence="4" id="KW-0699">rRNA-binding</keyword>
<dbReference type="InterPro" id="IPR021131">
    <property type="entry name" value="Ribosomal_uL15/eL18"/>
</dbReference>
<feature type="region of interest" description="Disordered" evidence="5">
    <location>
        <begin position="1"/>
        <end position="54"/>
    </location>
</feature>
<reference evidence="10 11" key="1">
    <citation type="journal article" date="2020" name="Front. Microbiol.">
        <title>Single-cell genomics of novel Actinobacteria with the Wood-Ljungdahl pathway discovered in a serpentinizing system.</title>
        <authorList>
            <person name="Merino N."/>
            <person name="Kawai M."/>
            <person name="Boyd E.S."/>
            <person name="Colman D.R."/>
            <person name="McGlynn S.E."/>
            <person name="Nealson K.H."/>
            <person name="Kurokawa K."/>
            <person name="Hongoh Y."/>
        </authorList>
    </citation>
    <scope>NUCLEOTIDE SEQUENCE [LARGE SCALE GENOMIC DNA]</scope>
    <source>
        <strain evidence="7 10">S03</strain>
        <strain evidence="8 11">S09_30</strain>
        <strain evidence="9 12">S34</strain>
    </source>
</reference>
<evidence type="ECO:0000256" key="4">
    <source>
        <dbReference type="HAMAP-Rule" id="MF_01341"/>
    </source>
</evidence>
<evidence type="ECO:0000313" key="12">
    <source>
        <dbReference type="Proteomes" id="UP000588083"/>
    </source>
</evidence>
<evidence type="ECO:0000256" key="5">
    <source>
        <dbReference type="SAM" id="MobiDB-lite"/>
    </source>
</evidence>
<dbReference type="Proteomes" id="UP000574717">
    <property type="component" value="Unassembled WGS sequence"/>
</dbReference>
<protein>
    <recommendedName>
        <fullName evidence="4">Large ribosomal subunit protein uL15</fullName>
    </recommendedName>
</protein>
<evidence type="ECO:0000313" key="8">
    <source>
        <dbReference type="EMBL" id="GFP23373.1"/>
    </source>
</evidence>
<evidence type="ECO:0000259" key="6">
    <source>
        <dbReference type="Pfam" id="PF00828"/>
    </source>
</evidence>
<dbReference type="NCBIfam" id="TIGR01071">
    <property type="entry name" value="rplO_bact"/>
    <property type="match status" value="1"/>
</dbReference>
<gene>
    <name evidence="4" type="primary">rplO</name>
    <name evidence="7" type="ORF">HKBW3S03_01299</name>
    <name evidence="8" type="ORF">HKBW3S09_00840</name>
    <name evidence="9" type="ORF">HKBW3S34_01332</name>
</gene>
<dbReference type="Gene3D" id="3.100.10.10">
    <property type="match status" value="1"/>
</dbReference>
<evidence type="ECO:0000256" key="3">
    <source>
        <dbReference type="ARBA" id="ARBA00023274"/>
    </source>
</evidence>
<dbReference type="Proteomes" id="UP000588083">
    <property type="component" value="Unassembled WGS sequence"/>
</dbReference>
<dbReference type="GO" id="GO:0006412">
    <property type="term" value="P:translation"/>
    <property type="evidence" value="ECO:0007669"/>
    <property type="project" value="UniProtKB-UniRule"/>
</dbReference>
<dbReference type="GO" id="GO:0022625">
    <property type="term" value="C:cytosolic large ribosomal subunit"/>
    <property type="evidence" value="ECO:0007669"/>
    <property type="project" value="TreeGrafter"/>
</dbReference>
<keyword evidence="12" id="KW-1185">Reference proteome</keyword>
<keyword evidence="3 4" id="KW-0687">Ribonucleoprotein</keyword>
<feature type="domain" description="Large ribosomal subunit protein uL15/eL18" evidence="6">
    <location>
        <begin position="77"/>
        <end position="144"/>
    </location>
</feature>
<evidence type="ECO:0000256" key="1">
    <source>
        <dbReference type="ARBA" id="ARBA00007320"/>
    </source>
</evidence>
<evidence type="ECO:0000313" key="7">
    <source>
        <dbReference type="EMBL" id="GFP19795.1"/>
    </source>
</evidence>
<comment type="function">
    <text evidence="4">Binds to the 23S rRNA.</text>
</comment>
<dbReference type="GO" id="GO:0019843">
    <property type="term" value="F:rRNA binding"/>
    <property type="evidence" value="ECO:0007669"/>
    <property type="project" value="UniProtKB-UniRule"/>
</dbReference>
<dbReference type="InterPro" id="IPR030878">
    <property type="entry name" value="Ribosomal_uL15"/>
</dbReference>
<dbReference type="RefSeq" id="WP_176235401.1">
    <property type="nucleotide sequence ID" value="NZ_BLRU01000142.1"/>
</dbReference>
<dbReference type="SUPFAM" id="SSF52080">
    <property type="entry name" value="Ribosomal proteins L15p and L18e"/>
    <property type="match status" value="1"/>
</dbReference>
<dbReference type="AlphaFoldDB" id="A0A6V8NTL5"/>
<proteinExistence type="inferred from homology"/>
<dbReference type="PANTHER" id="PTHR12934">
    <property type="entry name" value="50S RIBOSOMAL PROTEIN L15"/>
    <property type="match status" value="1"/>
</dbReference>
<dbReference type="PANTHER" id="PTHR12934:SF11">
    <property type="entry name" value="LARGE RIBOSOMAL SUBUNIT PROTEIN UL15M"/>
    <property type="match status" value="1"/>
</dbReference>
<evidence type="ECO:0000256" key="2">
    <source>
        <dbReference type="ARBA" id="ARBA00022980"/>
    </source>
</evidence>
<dbReference type="GO" id="GO:0003735">
    <property type="term" value="F:structural constituent of ribosome"/>
    <property type="evidence" value="ECO:0007669"/>
    <property type="project" value="InterPro"/>
</dbReference>
<comment type="caution">
    <text evidence="8">The sequence shown here is derived from an EMBL/GenBank/DDBJ whole genome shotgun (WGS) entry which is preliminary data.</text>
</comment>
<sequence>MQLHNLPVAEGAAKPEKRVGRGRGSGHGKTSGRGHKGLKQRSGGKVRLGFEGGQMPLQRRVPHLRGFKSLSPTRFTVINVGELEVFEANSVVGEEELLAKGLIRKKGLPIKILGNGDLSKSLVVKAHGFSQKAVEKIETARGSTEVI</sequence>
<dbReference type="Proteomes" id="UP000585609">
    <property type="component" value="Unassembled WGS sequence"/>
</dbReference>
<dbReference type="Pfam" id="PF00828">
    <property type="entry name" value="Ribosomal_L27A"/>
    <property type="match status" value="1"/>
</dbReference>
<dbReference type="InterPro" id="IPR036227">
    <property type="entry name" value="Ribosomal_uL15/eL18_sf"/>
</dbReference>
<evidence type="ECO:0000313" key="11">
    <source>
        <dbReference type="Proteomes" id="UP000585609"/>
    </source>
</evidence>
<evidence type="ECO:0000313" key="9">
    <source>
        <dbReference type="EMBL" id="GFP30411.1"/>
    </source>
</evidence>
<comment type="similarity">
    <text evidence="1 4">Belongs to the universal ribosomal protein uL15 family.</text>
</comment>
<accession>A0A6V8NTL5</accession>
<comment type="subunit">
    <text evidence="4">Part of the 50S ribosomal subunit.</text>
</comment>
<dbReference type="EMBL" id="BLRZ01000065">
    <property type="protein sequence ID" value="GFP30411.1"/>
    <property type="molecule type" value="Genomic_DNA"/>
</dbReference>
<name>A0A6V8NTL5_9ACTN</name>
<keyword evidence="4" id="KW-0694">RNA-binding</keyword>
<dbReference type="InterPro" id="IPR005749">
    <property type="entry name" value="Ribosomal_uL15_bac-type"/>
</dbReference>
<organism evidence="8 11">
    <name type="scientific">Candidatus Hakubella thermalkaliphila</name>
    <dbReference type="NCBI Taxonomy" id="2754717"/>
    <lineage>
        <taxon>Bacteria</taxon>
        <taxon>Bacillati</taxon>
        <taxon>Actinomycetota</taxon>
        <taxon>Actinomycetota incertae sedis</taxon>
        <taxon>Candidatus Hakubellales</taxon>
        <taxon>Candidatus Hakubellaceae</taxon>
        <taxon>Candidatus Hakubella</taxon>
    </lineage>
</organism>
<evidence type="ECO:0000313" key="10">
    <source>
        <dbReference type="Proteomes" id="UP000574717"/>
    </source>
</evidence>
<dbReference type="EMBL" id="BLRW01000098">
    <property type="protein sequence ID" value="GFP23373.1"/>
    <property type="molecule type" value="Genomic_DNA"/>
</dbReference>
<keyword evidence="2 4" id="KW-0689">Ribosomal protein</keyword>